<sequence>MQSSDLNQDIPDVVIRSFFKKYDADNSGFLDKKELSSLLKDDLGLTTAQTEVYIHLLDKDGDAKISSDEFCVWLRSNERFSLMDNSSRYYRVSKAVELFKKYDRDGSQSISCKEFTNLLTELGYNVDFDAAFQALDVDGNGTISFPEFLKWLNWVPLD</sequence>
<reference evidence="4" key="1">
    <citation type="journal article" date="2019" name="bioRxiv">
        <title>The Genome of the Zebra Mussel, Dreissena polymorpha: A Resource for Invasive Species Research.</title>
        <authorList>
            <person name="McCartney M.A."/>
            <person name="Auch B."/>
            <person name="Kono T."/>
            <person name="Mallez S."/>
            <person name="Zhang Y."/>
            <person name="Obille A."/>
            <person name="Becker A."/>
            <person name="Abrahante J.E."/>
            <person name="Garbe J."/>
            <person name="Badalamenti J.P."/>
            <person name="Herman A."/>
            <person name="Mangelson H."/>
            <person name="Liachko I."/>
            <person name="Sullivan S."/>
            <person name="Sone E.D."/>
            <person name="Koren S."/>
            <person name="Silverstein K.A.T."/>
            <person name="Beckman K.B."/>
            <person name="Gohl D.M."/>
        </authorList>
    </citation>
    <scope>NUCLEOTIDE SEQUENCE</scope>
    <source>
        <strain evidence="4">Duluth1</strain>
        <tissue evidence="4">Whole animal</tissue>
    </source>
</reference>
<dbReference type="SMART" id="SM00054">
    <property type="entry name" value="EFh"/>
    <property type="match status" value="4"/>
</dbReference>
<dbReference type="InterPro" id="IPR011992">
    <property type="entry name" value="EF-hand-dom_pair"/>
</dbReference>
<dbReference type="EMBL" id="JAIWYP010000003">
    <property type="protein sequence ID" value="KAH3849914.1"/>
    <property type="molecule type" value="Genomic_DNA"/>
</dbReference>
<dbReference type="InterPro" id="IPR018247">
    <property type="entry name" value="EF_Hand_1_Ca_BS"/>
</dbReference>
<feature type="domain" description="EF-hand" evidence="3">
    <location>
        <begin position="54"/>
        <end position="80"/>
    </location>
</feature>
<evidence type="ECO:0000259" key="3">
    <source>
        <dbReference type="PROSITE" id="PS50222"/>
    </source>
</evidence>
<dbReference type="GO" id="GO:0032588">
    <property type="term" value="C:trans-Golgi network membrane"/>
    <property type="evidence" value="ECO:0007669"/>
    <property type="project" value="TreeGrafter"/>
</dbReference>
<dbReference type="Proteomes" id="UP000828390">
    <property type="component" value="Unassembled WGS sequence"/>
</dbReference>
<dbReference type="InterPro" id="IPR002048">
    <property type="entry name" value="EF_hand_dom"/>
</dbReference>
<name>A0A9D4R020_DREPO</name>
<evidence type="ECO:0000256" key="1">
    <source>
        <dbReference type="ARBA" id="ARBA00022737"/>
    </source>
</evidence>
<proteinExistence type="predicted"/>
<feature type="domain" description="EF-hand" evidence="3">
    <location>
        <begin position="10"/>
        <end position="45"/>
    </location>
</feature>
<dbReference type="SUPFAM" id="SSF47473">
    <property type="entry name" value="EF-hand"/>
    <property type="match status" value="1"/>
</dbReference>
<feature type="domain" description="EF-hand" evidence="3">
    <location>
        <begin position="123"/>
        <end position="158"/>
    </location>
</feature>
<dbReference type="PANTHER" id="PTHR46311:SF5">
    <property type="entry name" value="EF-HAND DOMAIN-CONTAINING PROTEIN"/>
    <property type="match status" value="1"/>
</dbReference>
<dbReference type="Pfam" id="PF13499">
    <property type="entry name" value="EF-hand_7"/>
    <property type="match status" value="2"/>
</dbReference>
<dbReference type="PROSITE" id="PS50222">
    <property type="entry name" value="EF_HAND_2"/>
    <property type="match status" value="3"/>
</dbReference>
<gene>
    <name evidence="4" type="ORF">DPMN_092318</name>
</gene>
<dbReference type="AlphaFoldDB" id="A0A9D4R020"/>
<keyword evidence="2" id="KW-0106">Calcium</keyword>
<accession>A0A9D4R020</accession>
<keyword evidence="1" id="KW-0677">Repeat</keyword>
<dbReference type="GO" id="GO:0005509">
    <property type="term" value="F:calcium ion binding"/>
    <property type="evidence" value="ECO:0007669"/>
    <property type="project" value="InterPro"/>
</dbReference>
<dbReference type="PANTHER" id="PTHR46311">
    <property type="entry name" value="CALCIUM-BINDING PROTEIN 8-RELATED"/>
    <property type="match status" value="1"/>
</dbReference>
<protein>
    <recommendedName>
        <fullName evidence="3">EF-hand domain-containing protein</fullName>
    </recommendedName>
</protein>
<dbReference type="Gene3D" id="1.10.238.10">
    <property type="entry name" value="EF-hand"/>
    <property type="match status" value="2"/>
</dbReference>
<reference evidence="4" key="2">
    <citation type="submission" date="2020-11" db="EMBL/GenBank/DDBJ databases">
        <authorList>
            <person name="McCartney M.A."/>
            <person name="Auch B."/>
            <person name="Kono T."/>
            <person name="Mallez S."/>
            <person name="Becker A."/>
            <person name="Gohl D.M."/>
            <person name="Silverstein K.A.T."/>
            <person name="Koren S."/>
            <person name="Bechman K.B."/>
            <person name="Herman A."/>
            <person name="Abrahante J.E."/>
            <person name="Garbe J."/>
        </authorList>
    </citation>
    <scope>NUCLEOTIDE SEQUENCE</scope>
    <source>
        <strain evidence="4">Duluth1</strain>
        <tissue evidence="4">Whole animal</tissue>
    </source>
</reference>
<organism evidence="4 5">
    <name type="scientific">Dreissena polymorpha</name>
    <name type="common">Zebra mussel</name>
    <name type="synonym">Mytilus polymorpha</name>
    <dbReference type="NCBI Taxonomy" id="45954"/>
    <lineage>
        <taxon>Eukaryota</taxon>
        <taxon>Metazoa</taxon>
        <taxon>Spiralia</taxon>
        <taxon>Lophotrochozoa</taxon>
        <taxon>Mollusca</taxon>
        <taxon>Bivalvia</taxon>
        <taxon>Autobranchia</taxon>
        <taxon>Heteroconchia</taxon>
        <taxon>Euheterodonta</taxon>
        <taxon>Imparidentia</taxon>
        <taxon>Neoheterodontei</taxon>
        <taxon>Myida</taxon>
        <taxon>Dreissenoidea</taxon>
        <taxon>Dreissenidae</taxon>
        <taxon>Dreissena</taxon>
    </lineage>
</organism>
<comment type="caution">
    <text evidence="4">The sequence shown here is derived from an EMBL/GenBank/DDBJ whole genome shotgun (WGS) entry which is preliminary data.</text>
</comment>
<dbReference type="PROSITE" id="PS00018">
    <property type="entry name" value="EF_HAND_1"/>
    <property type="match status" value="2"/>
</dbReference>
<evidence type="ECO:0000313" key="5">
    <source>
        <dbReference type="Proteomes" id="UP000828390"/>
    </source>
</evidence>
<dbReference type="InterPro" id="IPR051111">
    <property type="entry name" value="Ca-binding_regulatory"/>
</dbReference>
<keyword evidence="5" id="KW-1185">Reference proteome</keyword>
<evidence type="ECO:0000313" key="4">
    <source>
        <dbReference type="EMBL" id="KAH3849914.1"/>
    </source>
</evidence>
<evidence type="ECO:0000256" key="2">
    <source>
        <dbReference type="ARBA" id="ARBA00022837"/>
    </source>
</evidence>